<feature type="repeat" description="ANK" evidence="3">
    <location>
        <begin position="1039"/>
        <end position="1076"/>
    </location>
</feature>
<feature type="repeat" description="ANK" evidence="3">
    <location>
        <begin position="708"/>
        <end position="740"/>
    </location>
</feature>
<feature type="repeat" description="ANK" evidence="3">
    <location>
        <begin position="1192"/>
        <end position="1224"/>
    </location>
</feature>
<dbReference type="Pfam" id="PF00023">
    <property type="entry name" value="Ank"/>
    <property type="match status" value="1"/>
</dbReference>
<dbReference type="PROSITE" id="PS50297">
    <property type="entry name" value="ANK_REP_REGION"/>
    <property type="match status" value="6"/>
</dbReference>
<dbReference type="Pfam" id="PF12796">
    <property type="entry name" value="Ank_2"/>
    <property type="match status" value="6"/>
</dbReference>
<dbReference type="PANTHER" id="PTHR24123">
    <property type="entry name" value="ANKYRIN REPEAT-CONTAINING"/>
    <property type="match status" value="1"/>
</dbReference>
<comment type="caution">
    <text evidence="5">The sequence shown here is derived from an EMBL/GenBank/DDBJ whole genome shotgun (WGS) entry which is preliminary data.</text>
</comment>
<evidence type="ECO:0000256" key="1">
    <source>
        <dbReference type="ARBA" id="ARBA00022737"/>
    </source>
</evidence>
<evidence type="ECO:0000259" key="4">
    <source>
        <dbReference type="PROSITE" id="PS50837"/>
    </source>
</evidence>
<dbReference type="Pfam" id="PF24883">
    <property type="entry name" value="NPHP3_N"/>
    <property type="match status" value="1"/>
</dbReference>
<feature type="domain" description="NACHT" evidence="4">
    <location>
        <begin position="76"/>
        <end position="215"/>
    </location>
</feature>
<dbReference type="InterPro" id="IPR007111">
    <property type="entry name" value="NACHT_NTPase"/>
</dbReference>
<feature type="repeat" description="ANK" evidence="3">
    <location>
        <begin position="564"/>
        <end position="596"/>
    </location>
</feature>
<feature type="repeat" description="ANK" evidence="3">
    <location>
        <begin position="597"/>
        <end position="623"/>
    </location>
</feature>
<evidence type="ECO:0000313" key="6">
    <source>
        <dbReference type="Proteomes" id="UP000258309"/>
    </source>
</evidence>
<dbReference type="Gene3D" id="1.25.40.20">
    <property type="entry name" value="Ankyrin repeat-containing domain"/>
    <property type="match status" value="7"/>
</dbReference>
<dbReference type="PROSITE" id="PS50837">
    <property type="entry name" value="NACHT"/>
    <property type="match status" value="1"/>
</dbReference>
<keyword evidence="6" id="KW-1185">Reference proteome</keyword>
<feature type="non-terminal residue" evidence="5">
    <location>
        <position position="2022"/>
    </location>
</feature>
<evidence type="ECO:0000256" key="2">
    <source>
        <dbReference type="ARBA" id="ARBA00023043"/>
    </source>
</evidence>
<dbReference type="STRING" id="5539.A0A3E2H8T2"/>
<proteinExistence type="predicted"/>
<feature type="repeat" description="ANK" evidence="3">
    <location>
        <begin position="531"/>
        <end position="563"/>
    </location>
</feature>
<dbReference type="InterPro" id="IPR027417">
    <property type="entry name" value="P-loop_NTPase"/>
</dbReference>
<name>A0A3E2H8T2_SCYLI</name>
<feature type="repeat" description="ANK" evidence="3">
    <location>
        <begin position="1518"/>
        <end position="1553"/>
    </location>
</feature>
<dbReference type="PANTHER" id="PTHR24123:SF33">
    <property type="entry name" value="PROTEIN HOS4"/>
    <property type="match status" value="1"/>
</dbReference>
<gene>
    <name evidence="5" type="ORF">B7463_g6755</name>
</gene>
<dbReference type="InterPro" id="IPR002110">
    <property type="entry name" value="Ankyrin_rpt"/>
</dbReference>
<dbReference type="Proteomes" id="UP000258309">
    <property type="component" value="Unassembled WGS sequence"/>
</dbReference>
<dbReference type="OrthoDB" id="21416at2759"/>
<dbReference type="InterPro" id="IPR036770">
    <property type="entry name" value="Ankyrin_rpt-contain_sf"/>
</dbReference>
<dbReference type="PROSITE" id="PS50088">
    <property type="entry name" value="ANK_REPEAT"/>
    <property type="match status" value="10"/>
</dbReference>
<sequence length="2022" mass="226604">MSVADSQSDDFDMIDSREASLGPEALEKLQKWLQPTDYMAESSEFRRHLSSQAPGTGLWICDTEKFQQWHDSADHGSLWIKGVPGAGKSVTAASMVEHLRSQEDVPVLFFFFRYILDANRRPRSLIRDWLAQLLPHSLKLQASLQPMLACELTDLSDERLWEHLLIGLSSIGKAYCVVDALDEMEFVENDPFLVRLNSLATFRSNSVKLLITSRPKQYLQSSVRDTSIVHISLEDDLVGKDIAHFVSHRLKMAIPENNNADLLNSLVSTVCTRSRGLFLYARLLLDQIGPVLQSEKQVDVEALAKSLPIGLEDMYNSMLSQQAEALNIETSLQVFLLECTIHSSRNLRLNELANFLQFKFPSSMIPGTAKAIARTACAPLLEIMEDETVQVIHHSFTEFLLDRQRTTRLGQTARQFPILDPQGVHRMLIIACLEYLQSGVLKSEELPRGVEGDKDADDDNIKPDKYDYQQARLQYPFLDYAVQNWGYHASKYDVEDESFFVSIKTFTEADSDFRRWLSLVKSAKYLPSTGQAPSLLHIAAFAGLTQFAKYLLHTGHTVDSRDIEDKTPLMWASSSGHVEIVSILLQHGAEPDAEDKWGVKPIHLAARQNSHKIVKMLLEAGVDPLSPKTKEYVSDDGYIMGGQSRTKGDTAVQYACQQGHTETILAMIPFLQPDTLEEVLCETCRYGKFESVRTILENSEVSINSKFTGATALYLACVAKSVNCVQMLLERGANISLISEWKPLPRIYGGGHHAQSPRTPLQGLVHMWNDDSHPACEQIFQMLIRAGADLNERDTRNETPLLSQFQDRGAPSILAVRTLLEAGANISDVYGDGDTVLHRFLAWNRDIEMLDLLLKHGANVTTCGSQRTTVLHSVLKAHSLSSQKNSSQEIVEYLLEKGALAHIKNEFGKSALEEAMFSISSNIDIFRLLLRSCPDESIRKECLWLIGSKPGKEQIQFIRELQAFGISLDARNSKGETVLLSTMRSGDTWKALVECGASLDAIDSNGRGALHHFIRSTSSPEQLQALIDTGLDPHRVDYEDKTMLHIAASGYEGTEREAKLVEYLLNLGLSVNAQTKLGCTPLQLHLENIPEHPRSYSFNEPPRTPLLSVFQKSGDVLNANIQDKEGLSALHLSAMRSELHVAQLLDAGADPTLVTKDGRTALHIACRARRSGVVGFLLHKTNGDIINNKDSFGRTALHDACASGRPESVYYLLKHGADITAKDSQGRTPLHSCAEFGSEEKIWTLLQRRNNPAVGMEINSRYRPPPHHTYKTTSNHWYASKYMDRPNLYDHDTTRIGTIVKSLLAAGADPTVLDSRNKSPLELALSYDCLEMVQALNFTVDEVQKGLGLEPKDFRFYTEVALNQRTRIGCRDLPEDARQEILCHPARYVASLRFDDVDWLIQNKANLTNGDDETIHLSNGDSFLHVVASNGLTEMMESLGNLARFYDDPSLVKSRLLKAGYKNDYLGHFIPILHAACQRKLPNMQMVQILIEKCGVDINGHALVLAKQYGKLETNSADGPTALHRLAEASQWWYLDAIRYLVEHGANINSRNERGETPLHIACGGVQSTNMNSISRPGFWSPDCVRLLLDLGADPNALDKTRMSPLNLAKINPKAMKILLERGADISVGKISPLFSAIQSQDLETLRIILDAGADPNTKDTVKAFHIHYEIKSEERWALFCASFPYIMNMRIEDSAPLVKLLIERGADLYNPVSDSETLIHYVFEHAEYEIASAFMECREMINFDTKDQLGRTVFLAACNSTRHLPQYKRKELVEKRALAIQILEYGADPLVVDNEGRNALHHLLENPQMEEDTVLQFFEHDACKKLLHQTDKKGFTPLNSAFRFLRPVLIEVLLAMGADLLQSDPNGTTALHQIAAQCFLKYKQQRRSWLQEDQDPQYFAQCVSLWNKFLSLGGNINVQNKDGSPPLFLYLNKCNTVDFSKSYEELLDKADVHVRNNDGETALHVIARREKGTGEIDQKLFEFMVAKGLDPLAEDRRGRSSLDVAAACGKNEILGLFQYRS</sequence>
<dbReference type="SUPFAM" id="SSF52540">
    <property type="entry name" value="P-loop containing nucleoside triphosphate hydrolases"/>
    <property type="match status" value="1"/>
</dbReference>
<feature type="repeat" description="ANK" evidence="3">
    <location>
        <begin position="1834"/>
        <end position="1866"/>
    </location>
</feature>
<feature type="repeat" description="ANK" evidence="3">
    <location>
        <begin position="1554"/>
        <end position="1600"/>
    </location>
</feature>
<evidence type="ECO:0000313" key="5">
    <source>
        <dbReference type="EMBL" id="RFU29562.1"/>
    </source>
</evidence>
<feature type="non-terminal residue" evidence="5">
    <location>
        <position position="1"/>
    </location>
</feature>
<dbReference type="InterPro" id="IPR056884">
    <property type="entry name" value="NPHP3-like_N"/>
</dbReference>
<keyword evidence="2 3" id="KW-0040">ANK repeat</keyword>
<evidence type="ECO:0000256" key="3">
    <source>
        <dbReference type="PROSITE-ProRule" id="PRU00023"/>
    </source>
</evidence>
<protein>
    <recommendedName>
        <fullName evidence="4">NACHT domain-containing protein</fullName>
    </recommendedName>
</protein>
<dbReference type="SUPFAM" id="SSF48403">
    <property type="entry name" value="Ankyrin repeat"/>
    <property type="match status" value="4"/>
</dbReference>
<dbReference type="EMBL" id="NCSJ02000124">
    <property type="protein sequence ID" value="RFU29562.1"/>
    <property type="molecule type" value="Genomic_DNA"/>
</dbReference>
<keyword evidence="1" id="KW-0677">Repeat</keyword>
<accession>A0A3E2H8T2</accession>
<organism evidence="5 6">
    <name type="scientific">Scytalidium lignicola</name>
    <name type="common">Hyphomycete</name>
    <dbReference type="NCBI Taxonomy" id="5539"/>
    <lineage>
        <taxon>Eukaryota</taxon>
        <taxon>Fungi</taxon>
        <taxon>Dikarya</taxon>
        <taxon>Ascomycota</taxon>
        <taxon>Pezizomycotina</taxon>
        <taxon>Leotiomycetes</taxon>
        <taxon>Leotiomycetes incertae sedis</taxon>
        <taxon>Scytalidium</taxon>
    </lineage>
</organism>
<reference evidence="5 6" key="1">
    <citation type="submission" date="2018-05" db="EMBL/GenBank/DDBJ databases">
        <title>Draft genome sequence of Scytalidium lignicola DSM 105466, a ubiquitous saprotrophic fungus.</title>
        <authorList>
            <person name="Buettner E."/>
            <person name="Gebauer A.M."/>
            <person name="Hofrichter M."/>
            <person name="Liers C."/>
            <person name="Kellner H."/>
        </authorList>
    </citation>
    <scope>NUCLEOTIDE SEQUENCE [LARGE SCALE GENOMIC DNA]</scope>
    <source>
        <strain evidence="5 6">DSM 105466</strain>
    </source>
</reference>
<dbReference type="SMART" id="SM00248">
    <property type="entry name" value="ANK"/>
    <property type="match status" value="26"/>
</dbReference>
<dbReference type="InterPro" id="IPR051165">
    <property type="entry name" value="Multifunctional_ANK_Repeat"/>
</dbReference>
<feature type="repeat" description="ANK" evidence="3">
    <location>
        <begin position="1629"/>
        <end position="1661"/>
    </location>
</feature>
<dbReference type="OMA" id="HGSLWIK"/>
<dbReference type="Gene3D" id="3.40.50.300">
    <property type="entry name" value="P-loop containing nucleotide triphosphate hydrolases"/>
    <property type="match status" value="1"/>
</dbReference>